<dbReference type="SMART" id="SM00448">
    <property type="entry name" value="REC"/>
    <property type="match status" value="1"/>
</dbReference>
<evidence type="ECO:0000256" key="2">
    <source>
        <dbReference type="PROSITE-ProRule" id="PRU00169"/>
    </source>
</evidence>
<dbReference type="PROSITE" id="PS50110">
    <property type="entry name" value="RESPONSE_REGULATORY"/>
    <property type="match status" value="1"/>
</dbReference>
<keyword evidence="3" id="KW-0175">Coiled coil</keyword>
<gene>
    <name evidence="5" type="ORF">dnm_044870</name>
</gene>
<evidence type="ECO:0000256" key="1">
    <source>
        <dbReference type="ARBA" id="ARBA00022553"/>
    </source>
</evidence>
<dbReference type="PANTHER" id="PTHR44591:SF3">
    <property type="entry name" value="RESPONSE REGULATORY DOMAIN-CONTAINING PROTEIN"/>
    <property type="match status" value="1"/>
</dbReference>
<protein>
    <submittedName>
        <fullName evidence="5">Two component system response regulator domain-containing protein</fullName>
    </submittedName>
</protein>
<dbReference type="InterPro" id="IPR011006">
    <property type="entry name" value="CheY-like_superfamily"/>
</dbReference>
<evidence type="ECO:0000259" key="4">
    <source>
        <dbReference type="PROSITE" id="PS50110"/>
    </source>
</evidence>
<evidence type="ECO:0000256" key="3">
    <source>
        <dbReference type="SAM" id="Coils"/>
    </source>
</evidence>
<proteinExistence type="predicted"/>
<dbReference type="SUPFAM" id="SSF52172">
    <property type="entry name" value="CheY-like"/>
    <property type="match status" value="1"/>
</dbReference>
<evidence type="ECO:0000313" key="6">
    <source>
        <dbReference type="Proteomes" id="UP000663722"/>
    </source>
</evidence>
<name>A0A975BMV6_9BACT</name>
<dbReference type="RefSeq" id="WP_207683206.1">
    <property type="nucleotide sequence ID" value="NZ_CP061800.1"/>
</dbReference>
<accession>A0A975BMV6</accession>
<dbReference type="KEGG" id="dmm:dnm_044870"/>
<evidence type="ECO:0000313" key="5">
    <source>
        <dbReference type="EMBL" id="QTA88441.1"/>
    </source>
</evidence>
<dbReference type="EMBL" id="CP061800">
    <property type="protein sequence ID" value="QTA88441.1"/>
    <property type="molecule type" value="Genomic_DNA"/>
</dbReference>
<feature type="domain" description="Response regulatory" evidence="4">
    <location>
        <begin position="4"/>
        <end position="122"/>
    </location>
</feature>
<dbReference type="InterPro" id="IPR001789">
    <property type="entry name" value="Sig_transdc_resp-reg_receiver"/>
</dbReference>
<dbReference type="InterPro" id="IPR050595">
    <property type="entry name" value="Bact_response_regulator"/>
</dbReference>
<keyword evidence="6" id="KW-1185">Reference proteome</keyword>
<dbReference type="PANTHER" id="PTHR44591">
    <property type="entry name" value="STRESS RESPONSE REGULATOR PROTEIN 1"/>
    <property type="match status" value="1"/>
</dbReference>
<sequence>MPLRFLIIHESVIIRNIIQQYITADHSEAVADVSASSEDAIRMLKQEKYDVILSGLEMPRMDGLAVHKHIRRSGRNKNTPMIMMTPTDNKARREQLSKQGIKYLLPIPFTSVQFRNLIYNVFHPEGPDIDIFFNIPRTRAIIHIKENHQIPADVVHISMDSVICELICSEEPDDLMRAGQIIVRFPVDYGKAIVIHITGNLVEFRDKSWAGDAYSHHQRLRITWKIAWKFLELSTATKRTLKMPLGQPSASSPDFHKYIQSTSPGIDSLAKENEKLRTGMDALVAEKQELLLEVSRLRKKVSELRKADADMLLRDISLSSLINEVAKRSDNPSKKPIFKQIIEDNVKLRQGTGVKK</sequence>
<keyword evidence="1" id="KW-0597">Phosphoprotein</keyword>
<dbReference type="Gene3D" id="3.40.50.2300">
    <property type="match status" value="1"/>
</dbReference>
<reference evidence="5" key="1">
    <citation type="journal article" date="2021" name="Microb. Physiol.">
        <title>Proteogenomic Insights into the Physiology of Marine, Sulfate-Reducing, Filamentous Desulfonema limicola and Desulfonema magnum.</title>
        <authorList>
            <person name="Schnaars V."/>
            <person name="Wohlbrand L."/>
            <person name="Scheve S."/>
            <person name="Hinrichs C."/>
            <person name="Reinhardt R."/>
            <person name="Rabus R."/>
        </authorList>
    </citation>
    <scope>NUCLEOTIDE SEQUENCE</scope>
    <source>
        <strain evidence="5">4be13</strain>
    </source>
</reference>
<dbReference type="Pfam" id="PF00072">
    <property type="entry name" value="Response_reg"/>
    <property type="match status" value="1"/>
</dbReference>
<dbReference type="AlphaFoldDB" id="A0A975BMV6"/>
<organism evidence="5 6">
    <name type="scientific">Desulfonema magnum</name>
    <dbReference type="NCBI Taxonomy" id="45655"/>
    <lineage>
        <taxon>Bacteria</taxon>
        <taxon>Pseudomonadati</taxon>
        <taxon>Thermodesulfobacteriota</taxon>
        <taxon>Desulfobacteria</taxon>
        <taxon>Desulfobacterales</taxon>
        <taxon>Desulfococcaceae</taxon>
        <taxon>Desulfonema</taxon>
    </lineage>
</organism>
<comment type="caution">
    <text evidence="2">Lacks conserved residue(s) required for the propagation of feature annotation.</text>
</comment>
<dbReference type="Proteomes" id="UP000663722">
    <property type="component" value="Chromosome"/>
</dbReference>
<feature type="coiled-coil region" evidence="3">
    <location>
        <begin position="266"/>
        <end position="307"/>
    </location>
</feature>
<dbReference type="GO" id="GO:0000160">
    <property type="term" value="P:phosphorelay signal transduction system"/>
    <property type="evidence" value="ECO:0007669"/>
    <property type="project" value="InterPro"/>
</dbReference>